<dbReference type="SUPFAM" id="SSF56801">
    <property type="entry name" value="Acetyl-CoA synthetase-like"/>
    <property type="match status" value="1"/>
</dbReference>
<evidence type="ECO:0000313" key="5">
    <source>
        <dbReference type="EMBL" id="OYD54891.1"/>
    </source>
</evidence>
<reference evidence="5 6" key="1">
    <citation type="submission" date="2017-07" db="EMBL/GenBank/DDBJ databases">
        <title>Thauera sp. KNDSS-Mac4 genome sequence and assembly.</title>
        <authorList>
            <person name="Mayilraj S."/>
        </authorList>
    </citation>
    <scope>NUCLEOTIDE SEQUENCE [LARGE SCALE GENOMIC DNA]</scope>
    <source>
        <strain evidence="5 6">KNDSS-Mac4</strain>
    </source>
</reference>
<dbReference type="InterPro" id="IPR045851">
    <property type="entry name" value="AMP-bd_C_sf"/>
</dbReference>
<dbReference type="InterPro" id="IPR042099">
    <property type="entry name" value="ANL_N_sf"/>
</dbReference>
<dbReference type="InterPro" id="IPR000873">
    <property type="entry name" value="AMP-dep_synth/lig_dom"/>
</dbReference>
<evidence type="ECO:0000256" key="1">
    <source>
        <dbReference type="ARBA" id="ARBA00006432"/>
    </source>
</evidence>
<name>A0A235F124_9RHOO</name>
<feature type="domain" description="AMP-dependent synthetase/ligase" evidence="3">
    <location>
        <begin position="9"/>
        <end position="361"/>
    </location>
</feature>
<dbReference type="RefSeq" id="WP_094267475.1">
    <property type="nucleotide sequence ID" value="NZ_NOIH01000004.1"/>
</dbReference>
<dbReference type="Pfam" id="PF13193">
    <property type="entry name" value="AMP-binding_C"/>
    <property type="match status" value="1"/>
</dbReference>
<dbReference type="PANTHER" id="PTHR43201:SF5">
    <property type="entry name" value="MEDIUM-CHAIN ACYL-COA LIGASE ACSF2, MITOCHONDRIAL"/>
    <property type="match status" value="1"/>
</dbReference>
<comment type="caution">
    <text evidence="5">The sequence shown here is derived from an EMBL/GenBank/DDBJ whole genome shotgun (WGS) entry which is preliminary data.</text>
</comment>
<sequence length="501" mass="55343">MNIANWLYQAAHAWPQNPAILDGEKLVHDYSGLLRAVCDRAHHFANVHGINPGDRVAVYSKNVPEYLEVLHACWWIGAVVVPVNYKLHPTEAEWIITNSEARLVLTEKGNVFSAHVEFVEEKLTKAVAQGTPVTAPHPARDTDVAWLFYTSGTTGKPKGVMLSHENLRNMALCYSLDVDTPRPDDHMLYAAPMSHGAGLYMFSQIRVAGAHLVPASRGFDSTEIIALAKSRGNLVFFAAPTMVKRLVAAAQVEGYDGAGIRTIMYGGGPMYANDIDHALEVLGPRFVQIYGQGESPMTITVLPRALVADQSHSRWRARRNSVGYAAGCVTLAILDPEGTELPTGHTGEICVQGPTVMLGYWRNPEASTETLRNGWLHTGDLGHLDEDGFLYLTDRSKDLIISGGTNIYPREVEEALLRHPAIFEVAVIGEPEPEWGEQVVAYVVFQADKSATEAELDSWCRQHIASFKRPKRYVFVSDLPKNSYGKILKTELRRAVFSAMQ</sequence>
<dbReference type="Pfam" id="PF00501">
    <property type="entry name" value="AMP-binding"/>
    <property type="match status" value="1"/>
</dbReference>
<evidence type="ECO:0000259" key="3">
    <source>
        <dbReference type="Pfam" id="PF00501"/>
    </source>
</evidence>
<organism evidence="5 6">
    <name type="scientific">Thauera propionica</name>
    <dbReference type="NCBI Taxonomy" id="2019431"/>
    <lineage>
        <taxon>Bacteria</taxon>
        <taxon>Pseudomonadati</taxon>
        <taxon>Pseudomonadota</taxon>
        <taxon>Betaproteobacteria</taxon>
        <taxon>Rhodocyclales</taxon>
        <taxon>Zoogloeaceae</taxon>
        <taxon>Thauera</taxon>
    </lineage>
</organism>
<evidence type="ECO:0000259" key="4">
    <source>
        <dbReference type="Pfam" id="PF13193"/>
    </source>
</evidence>
<dbReference type="GO" id="GO:0006631">
    <property type="term" value="P:fatty acid metabolic process"/>
    <property type="evidence" value="ECO:0007669"/>
    <property type="project" value="TreeGrafter"/>
</dbReference>
<keyword evidence="6" id="KW-1185">Reference proteome</keyword>
<dbReference type="FunFam" id="3.30.300.30:FF:000008">
    <property type="entry name" value="2,3-dihydroxybenzoate-AMP ligase"/>
    <property type="match status" value="1"/>
</dbReference>
<dbReference type="OrthoDB" id="9766486at2"/>
<evidence type="ECO:0000256" key="2">
    <source>
        <dbReference type="ARBA" id="ARBA00022598"/>
    </source>
</evidence>
<protein>
    <submittedName>
        <fullName evidence="5">AMP-dependent synthetase</fullName>
    </submittedName>
</protein>
<keyword evidence="2" id="KW-0436">Ligase</keyword>
<evidence type="ECO:0000313" key="6">
    <source>
        <dbReference type="Proteomes" id="UP000215181"/>
    </source>
</evidence>
<gene>
    <name evidence="5" type="ORF">CGK74_05350</name>
</gene>
<dbReference type="Gene3D" id="3.40.50.12780">
    <property type="entry name" value="N-terminal domain of ligase-like"/>
    <property type="match status" value="1"/>
</dbReference>
<dbReference type="InterPro" id="IPR025110">
    <property type="entry name" value="AMP-bd_C"/>
</dbReference>
<dbReference type="AlphaFoldDB" id="A0A235F124"/>
<dbReference type="Gene3D" id="3.30.300.30">
    <property type="match status" value="1"/>
</dbReference>
<dbReference type="GO" id="GO:0031956">
    <property type="term" value="F:medium-chain fatty acid-CoA ligase activity"/>
    <property type="evidence" value="ECO:0007669"/>
    <property type="project" value="TreeGrafter"/>
</dbReference>
<dbReference type="PROSITE" id="PS00455">
    <property type="entry name" value="AMP_BINDING"/>
    <property type="match status" value="1"/>
</dbReference>
<dbReference type="InterPro" id="IPR020845">
    <property type="entry name" value="AMP-binding_CS"/>
</dbReference>
<accession>A0A235F124</accession>
<dbReference type="PANTHER" id="PTHR43201">
    <property type="entry name" value="ACYL-COA SYNTHETASE"/>
    <property type="match status" value="1"/>
</dbReference>
<feature type="domain" description="AMP-binding enzyme C-terminal" evidence="4">
    <location>
        <begin position="411"/>
        <end position="486"/>
    </location>
</feature>
<dbReference type="EMBL" id="NOIH01000004">
    <property type="protein sequence ID" value="OYD54891.1"/>
    <property type="molecule type" value="Genomic_DNA"/>
</dbReference>
<comment type="similarity">
    <text evidence="1">Belongs to the ATP-dependent AMP-binding enzyme family.</text>
</comment>
<proteinExistence type="inferred from homology"/>
<dbReference type="Proteomes" id="UP000215181">
    <property type="component" value="Unassembled WGS sequence"/>
</dbReference>